<reference evidence="8" key="1">
    <citation type="submission" date="2019-07" db="EMBL/GenBank/DDBJ databases">
        <title>Annotation for the trematode Paragonimus miyazaki's.</title>
        <authorList>
            <person name="Choi Y.-J."/>
        </authorList>
    </citation>
    <scope>NUCLEOTIDE SEQUENCE</scope>
    <source>
        <strain evidence="8">Japan</strain>
    </source>
</reference>
<evidence type="ECO:0000313" key="9">
    <source>
        <dbReference type="Proteomes" id="UP000822476"/>
    </source>
</evidence>
<accession>A0A8S9Z592</accession>
<evidence type="ECO:0000256" key="4">
    <source>
        <dbReference type="ARBA" id="ARBA00023136"/>
    </source>
</evidence>
<dbReference type="PRINTS" id="PR00237">
    <property type="entry name" value="GPCRRHODOPSN"/>
</dbReference>
<sequence>MDYIILFVAPVILVVGTVGNFLSFILLCRRSKFNPATYFYLAVLALVDQGVLFIGLLRKWTDTLSGNRLEDRHWLLCKSLNFTGITTSYLSVWIIVVVTVERAMVIILPFQVSHSQRTRRARIVLSSMIVLFSLISSHFFFTLDVVSESIQPAVNGSDVLVVAENMNNNQTAFLNVSAPLETMPTCDFERQFIDNQFKKVWMWIDAALYSYIPFLLITIFNLIILISLRGASKKRASLLGSWNFYGIHNSRPNTNSTFKLSNRKWRSPTKFLSQRARDRPAQKVCSFCAQSFPIDRFHSNPEESNPRPVSSGSSHNHDQQQQQQQQQHHQSQKSPRVNILQSIGQLRPSNTPVNIRFQSYRLNGIEVNTMNVVQEYRQCVTSEMRQLTILLLLISGTFLITTAPVVVVKMLITWTEFTEATVSVVLDSIAEMLMYTNHAANFYLYIAVGTRFRGDLRKMFCCTEERKNRRIRRQI</sequence>
<feature type="transmembrane region" description="Helical" evidence="6">
    <location>
        <begin position="80"/>
        <end position="100"/>
    </location>
</feature>
<protein>
    <recommendedName>
        <fullName evidence="7">G-protein coupled receptors family 1 profile domain-containing protein</fullName>
    </recommendedName>
</protein>
<dbReference type="AlphaFoldDB" id="A0A8S9Z592"/>
<dbReference type="Pfam" id="PF00001">
    <property type="entry name" value="7tm_1"/>
    <property type="match status" value="1"/>
</dbReference>
<keyword evidence="3 6" id="KW-1133">Transmembrane helix</keyword>
<proteinExistence type="predicted"/>
<evidence type="ECO:0000256" key="3">
    <source>
        <dbReference type="ARBA" id="ARBA00022989"/>
    </source>
</evidence>
<dbReference type="SUPFAM" id="SSF81321">
    <property type="entry name" value="Family A G protein-coupled receptor-like"/>
    <property type="match status" value="1"/>
</dbReference>
<dbReference type="GO" id="GO:0004930">
    <property type="term" value="F:G protein-coupled receptor activity"/>
    <property type="evidence" value="ECO:0007669"/>
    <property type="project" value="InterPro"/>
</dbReference>
<dbReference type="EMBL" id="JTDE01000016">
    <property type="protein sequence ID" value="KAF7262645.1"/>
    <property type="molecule type" value="Genomic_DNA"/>
</dbReference>
<dbReference type="Gene3D" id="1.20.1070.10">
    <property type="entry name" value="Rhodopsin 7-helix transmembrane proteins"/>
    <property type="match status" value="2"/>
</dbReference>
<dbReference type="PANTHER" id="PTHR46641:SF25">
    <property type="entry name" value="CNMAMIDE RECEPTOR-RELATED"/>
    <property type="match status" value="1"/>
</dbReference>
<feature type="transmembrane region" description="Helical" evidence="6">
    <location>
        <begin position="432"/>
        <end position="450"/>
    </location>
</feature>
<dbReference type="PROSITE" id="PS50262">
    <property type="entry name" value="G_PROTEIN_RECEP_F1_2"/>
    <property type="match status" value="1"/>
</dbReference>
<feature type="compositionally biased region" description="Basic and acidic residues" evidence="5">
    <location>
        <begin position="296"/>
        <end position="305"/>
    </location>
</feature>
<dbReference type="PANTHER" id="PTHR46641">
    <property type="entry name" value="FMRFAMIDE RECEPTOR-RELATED"/>
    <property type="match status" value="1"/>
</dbReference>
<dbReference type="InterPro" id="IPR000276">
    <property type="entry name" value="GPCR_Rhodpsn"/>
</dbReference>
<name>A0A8S9Z592_9TREM</name>
<dbReference type="InterPro" id="IPR017452">
    <property type="entry name" value="GPCR_Rhodpsn_7TM"/>
</dbReference>
<comment type="caution">
    <text evidence="8">The sequence shown here is derived from an EMBL/GenBank/DDBJ whole genome shotgun (WGS) entry which is preliminary data.</text>
</comment>
<feature type="compositionally biased region" description="Low complexity" evidence="5">
    <location>
        <begin position="310"/>
        <end position="334"/>
    </location>
</feature>
<feature type="transmembrane region" description="Helical" evidence="6">
    <location>
        <begin position="39"/>
        <end position="60"/>
    </location>
</feature>
<evidence type="ECO:0000313" key="8">
    <source>
        <dbReference type="EMBL" id="KAF7262645.1"/>
    </source>
</evidence>
<feature type="transmembrane region" description="Helical" evidence="6">
    <location>
        <begin position="121"/>
        <end position="141"/>
    </location>
</feature>
<keyword evidence="9" id="KW-1185">Reference proteome</keyword>
<comment type="subcellular location">
    <subcellularLocation>
        <location evidence="1">Membrane</location>
    </subcellularLocation>
</comment>
<keyword evidence="4 6" id="KW-0472">Membrane</keyword>
<dbReference type="GO" id="GO:0016020">
    <property type="term" value="C:membrane"/>
    <property type="evidence" value="ECO:0007669"/>
    <property type="project" value="UniProtKB-SubCell"/>
</dbReference>
<feature type="transmembrane region" description="Helical" evidence="6">
    <location>
        <begin position="6"/>
        <end position="27"/>
    </location>
</feature>
<feature type="transmembrane region" description="Helical" evidence="6">
    <location>
        <begin position="387"/>
        <end position="412"/>
    </location>
</feature>
<evidence type="ECO:0000256" key="2">
    <source>
        <dbReference type="ARBA" id="ARBA00022692"/>
    </source>
</evidence>
<dbReference type="Proteomes" id="UP000822476">
    <property type="component" value="Unassembled WGS sequence"/>
</dbReference>
<dbReference type="InterPro" id="IPR052954">
    <property type="entry name" value="GPCR-Ligand_Int"/>
</dbReference>
<evidence type="ECO:0000256" key="6">
    <source>
        <dbReference type="SAM" id="Phobius"/>
    </source>
</evidence>
<organism evidence="8 9">
    <name type="scientific">Paragonimus skrjabini miyazakii</name>
    <dbReference type="NCBI Taxonomy" id="59628"/>
    <lineage>
        <taxon>Eukaryota</taxon>
        <taxon>Metazoa</taxon>
        <taxon>Spiralia</taxon>
        <taxon>Lophotrochozoa</taxon>
        <taxon>Platyhelminthes</taxon>
        <taxon>Trematoda</taxon>
        <taxon>Digenea</taxon>
        <taxon>Plagiorchiida</taxon>
        <taxon>Troglotremata</taxon>
        <taxon>Troglotrematidae</taxon>
        <taxon>Paragonimus</taxon>
    </lineage>
</organism>
<feature type="region of interest" description="Disordered" evidence="5">
    <location>
        <begin position="296"/>
        <end position="336"/>
    </location>
</feature>
<keyword evidence="2 6" id="KW-0812">Transmembrane</keyword>
<dbReference type="OrthoDB" id="9990906at2759"/>
<evidence type="ECO:0000256" key="1">
    <source>
        <dbReference type="ARBA" id="ARBA00004370"/>
    </source>
</evidence>
<evidence type="ECO:0000256" key="5">
    <source>
        <dbReference type="SAM" id="MobiDB-lite"/>
    </source>
</evidence>
<feature type="transmembrane region" description="Helical" evidence="6">
    <location>
        <begin position="208"/>
        <end position="228"/>
    </location>
</feature>
<evidence type="ECO:0000259" key="7">
    <source>
        <dbReference type="PROSITE" id="PS50262"/>
    </source>
</evidence>
<gene>
    <name evidence="8" type="ORF">EG68_00068</name>
</gene>
<feature type="domain" description="G-protein coupled receptors family 1 profile" evidence="7">
    <location>
        <begin position="19"/>
        <end position="445"/>
    </location>
</feature>